<dbReference type="GO" id="GO:0060287">
    <property type="term" value="P:epithelial cilium movement involved in determination of left/right asymmetry"/>
    <property type="evidence" value="ECO:0007669"/>
    <property type="project" value="TreeGrafter"/>
</dbReference>
<dbReference type="RefSeq" id="XP_028378577.1">
    <property type="nucleotide sequence ID" value="XM_028522776.2"/>
</dbReference>
<dbReference type="Pfam" id="PF16045">
    <property type="entry name" value="LisH_2"/>
    <property type="match status" value="1"/>
</dbReference>
<proteinExistence type="predicted"/>
<keyword evidence="4" id="KW-1185">Reference proteome</keyword>
<feature type="compositionally biased region" description="Polar residues" evidence="2">
    <location>
        <begin position="643"/>
        <end position="655"/>
    </location>
</feature>
<evidence type="ECO:0000256" key="1">
    <source>
        <dbReference type="SAM" id="Coils"/>
    </source>
</evidence>
<evidence type="ECO:0000313" key="6">
    <source>
        <dbReference type="RefSeq" id="XP_028378577.1"/>
    </source>
</evidence>
<dbReference type="PANTHER" id="PTHR39063">
    <property type="entry name" value="ORAL-FACIAL-DIGITAL SYNDROME 1 PROTEIN HOMOLOG"/>
    <property type="match status" value="1"/>
</dbReference>
<evidence type="ECO:0000313" key="3">
    <source>
        <dbReference type="EMBL" id="KAF6091156.1"/>
    </source>
</evidence>
<protein>
    <submittedName>
        <fullName evidence="3">OFD1 centriole and centriolar satellite protein</fullName>
    </submittedName>
    <submittedName>
        <fullName evidence="6">Oral-facial-digital syndrome 1 protein isoform X1</fullName>
    </submittedName>
</protein>
<feature type="coiled-coil region" evidence="1">
    <location>
        <begin position="661"/>
        <end position="688"/>
    </location>
</feature>
<dbReference type="CTD" id="8481"/>
<evidence type="ECO:0000256" key="2">
    <source>
        <dbReference type="SAM" id="MobiDB-lite"/>
    </source>
</evidence>
<evidence type="ECO:0000313" key="5">
    <source>
        <dbReference type="Proteomes" id="UP000664940"/>
    </source>
</evidence>
<dbReference type="AlphaFoldDB" id="A0A6J2MEW7"/>
<feature type="coiled-coil region" evidence="1">
    <location>
        <begin position="234"/>
        <end position="284"/>
    </location>
</feature>
<keyword evidence="1" id="KW-0175">Coiled coil</keyword>
<feature type="region of interest" description="Disordered" evidence="2">
    <location>
        <begin position="1014"/>
        <end position="1042"/>
    </location>
</feature>
<feature type="region of interest" description="Disordered" evidence="2">
    <location>
        <begin position="631"/>
        <end position="656"/>
    </location>
</feature>
<dbReference type="SMART" id="SM00667">
    <property type="entry name" value="LisH"/>
    <property type="match status" value="1"/>
</dbReference>
<name>A0A6J2MEW7_9CHIR</name>
<feature type="compositionally biased region" description="Basic residues" evidence="2">
    <location>
        <begin position="32"/>
        <end position="42"/>
    </location>
</feature>
<organism evidence="4 6">
    <name type="scientific">Phyllostomus discolor</name>
    <name type="common">pale spear-nosed bat</name>
    <dbReference type="NCBI Taxonomy" id="89673"/>
    <lineage>
        <taxon>Eukaryota</taxon>
        <taxon>Metazoa</taxon>
        <taxon>Chordata</taxon>
        <taxon>Craniata</taxon>
        <taxon>Vertebrata</taxon>
        <taxon>Euteleostomi</taxon>
        <taxon>Mammalia</taxon>
        <taxon>Eutheria</taxon>
        <taxon>Laurasiatheria</taxon>
        <taxon>Chiroptera</taxon>
        <taxon>Yangochiroptera</taxon>
        <taxon>Phyllostomidae</taxon>
        <taxon>Phyllostominae</taxon>
        <taxon>Phyllostomus</taxon>
    </lineage>
</organism>
<dbReference type="GO" id="GO:0005576">
    <property type="term" value="C:extracellular region"/>
    <property type="evidence" value="ECO:0007669"/>
    <property type="project" value="GOC"/>
</dbReference>
<feature type="compositionally biased region" description="Low complexity" evidence="2">
    <location>
        <begin position="693"/>
        <end position="702"/>
    </location>
</feature>
<accession>A0A6J2MEW7</accession>
<dbReference type="EMBL" id="JABVXQ010000009">
    <property type="protein sequence ID" value="KAF6091156.1"/>
    <property type="molecule type" value="Genomic_DNA"/>
</dbReference>
<dbReference type="OrthoDB" id="206339at2759"/>
<gene>
    <name evidence="6" type="primary">OFD1</name>
    <name evidence="3" type="ORF">HJG60_014216</name>
</gene>
<dbReference type="InterPro" id="IPR055289">
    <property type="entry name" value="OFD1"/>
</dbReference>
<feature type="coiled-coil region" evidence="1">
    <location>
        <begin position="934"/>
        <end position="968"/>
    </location>
</feature>
<dbReference type="KEGG" id="pdic:114504942"/>
<dbReference type="PANTHER" id="PTHR39063:SF1">
    <property type="entry name" value="OFD1 CENTRIOLE AND CENTRIOLAR SATELLITE PROTEIN"/>
    <property type="match status" value="1"/>
</dbReference>
<dbReference type="Proteomes" id="UP000504628">
    <property type="component" value="Chromosome X"/>
</dbReference>
<dbReference type="GeneID" id="114504942"/>
<dbReference type="Proteomes" id="UP000664940">
    <property type="component" value="Unassembled WGS sequence"/>
</dbReference>
<reference evidence="6" key="2">
    <citation type="submission" date="2025-04" db="UniProtKB">
        <authorList>
            <consortium name="RefSeq"/>
        </authorList>
    </citation>
    <scope>IDENTIFICATION</scope>
    <source>
        <tissue evidence="6">Muscle</tissue>
    </source>
</reference>
<dbReference type="PROSITE" id="PS50896">
    <property type="entry name" value="LISH"/>
    <property type="match status" value="1"/>
</dbReference>
<sequence>MPRLPRPHVSQGSSVAVSALQPAEGAVPVPSARRRPPVRTRRKESTMPPKYDVLTQDELRKRLYQMFKDRGILDTLKMQLRKQLIQELMHPVLSGEMEPRSISVEGSALLIGASNSLVADHLRRCGYEYSLSVFFPESGLAEEQVFTMQDLLQLIKINPESSLYKSLVSGFDKENKKGFLIEFLKEMAEYHQTKEIRDMETQTSPALLSKDSLAEKLQLIDDQFADAYPQRPKLEFLEIKLNEYKKEVEQQLQAEMQQKLQHFKNNEIEKIKKEEKKKSEAELAKFWNDVERACQAKSEALLSREKMSLERIRKHQEMETKEIYAQRQLLLKDIDLLRGREADLKQRIEAFDLAQRLQEEKNKSVSDALRRRELNIKSMEETYEQKLKNEILKYQLELKDDYITRTNRLIEEERKNKEKAIRLQEELTAVNLKKEELSHSANHVKELQLEVESLRAQCLAITKQNHLLNEKVKEMSDYSLLKDEKEALQEENKVLKQQMQESRNENLSLLNRIAQPSPELLSFQKELKKAKAAILLGHKEFETHKEALQKQLQTEIERSTKLKAQILEYEASVKRLTVQVADLKRQLKQTETVLENEVYRSMKPLLVSGSMLSPSGGISEDFLKNLLNQEQPTADTVPPRITNYPSASTDGSSPESDLEFVANTKARMRGLEREAECLEKAFRDYCQRVRHWPSSGSPLASQSPPPLQGRGTPKGAMLSSSERRVFAEEGAVPRQPAAGETEVRMGATASRLRRGAGRRFSATALERAQRTLDAEMHLEGLRRSQGAASSPRPERMLQPSPAESRHSLSMHSLSSPLEQEAGLYQRQTEPRDRTEFSNPDRQSLNDNEEFESSFESRVDAGDMPKRFDVDGVHPAGDMPHLDVPVAATAAAAALPARPVSSHYPGVDQAQTAEDSEEEKIWQLVKEQEQREERSHSLQEVIQRERRELEKLNQQRRMIEESLKIEMEKELEVSIQDMKDRPVCAESPFEKYMKIIQENQDQKKDDKSSVKIVREVSQVDTLPSTDKDESFPALSHEEPDDFW</sequence>
<feature type="region of interest" description="Disordered" evidence="2">
    <location>
        <begin position="693"/>
        <end position="862"/>
    </location>
</feature>
<dbReference type="InterPro" id="IPR006594">
    <property type="entry name" value="LisH"/>
</dbReference>
<dbReference type="GO" id="GO:0005813">
    <property type="term" value="C:centrosome"/>
    <property type="evidence" value="ECO:0007669"/>
    <property type="project" value="TreeGrafter"/>
</dbReference>
<dbReference type="GO" id="GO:0036064">
    <property type="term" value="C:ciliary basal body"/>
    <property type="evidence" value="ECO:0007669"/>
    <property type="project" value="TreeGrafter"/>
</dbReference>
<reference evidence="3 5" key="1">
    <citation type="journal article" date="2020" name="Nature">
        <title>Six reference-quality genomes reveal evolution of bat adaptations.</title>
        <authorList>
            <person name="Jebb D."/>
            <person name="Huang Z."/>
            <person name="Pippel M."/>
            <person name="Hughes G.M."/>
            <person name="Lavrichenko K."/>
            <person name="Devanna P."/>
            <person name="Winkler S."/>
            <person name="Jermiin L.S."/>
            <person name="Skirmuntt E.C."/>
            <person name="Katzourakis A."/>
            <person name="Burkitt-Gray L."/>
            <person name="Ray D.A."/>
            <person name="Sullivan K.A.M."/>
            <person name="Roscito J.G."/>
            <person name="Kirilenko B.M."/>
            <person name="Davalos L.M."/>
            <person name="Corthals A.P."/>
            <person name="Power M.L."/>
            <person name="Jones G."/>
            <person name="Ransome R.D."/>
            <person name="Dechmann D.K.N."/>
            <person name="Locatelli A.G."/>
            <person name="Puechmaille S.J."/>
            <person name="Fedrigo O."/>
            <person name="Jarvis E.D."/>
            <person name="Hiller M."/>
            <person name="Vernes S.C."/>
            <person name="Myers E.W."/>
            <person name="Teeling E.C."/>
        </authorList>
    </citation>
    <scope>NUCLEOTIDE SEQUENCE [LARGE SCALE GENOMIC DNA]</scope>
    <source>
        <strain evidence="3">Bat1K_MPI-CBG_1</strain>
    </source>
</reference>
<feature type="coiled-coil region" evidence="1">
    <location>
        <begin position="538"/>
        <end position="593"/>
    </location>
</feature>
<feature type="region of interest" description="Disordered" evidence="2">
    <location>
        <begin position="1"/>
        <end position="48"/>
    </location>
</feature>
<feature type="coiled-coil region" evidence="1">
    <location>
        <begin position="369"/>
        <end position="512"/>
    </location>
</feature>
<feature type="compositionally biased region" description="Basic and acidic residues" evidence="2">
    <location>
        <begin position="767"/>
        <end position="782"/>
    </location>
</feature>
<feature type="compositionally biased region" description="Polar residues" evidence="2">
    <location>
        <begin position="836"/>
        <end position="845"/>
    </location>
</feature>
<evidence type="ECO:0000313" key="4">
    <source>
        <dbReference type="Proteomes" id="UP000504628"/>
    </source>
</evidence>